<evidence type="ECO:0000313" key="1">
    <source>
        <dbReference type="EMBL" id="CEK27337.1"/>
    </source>
</evidence>
<protein>
    <submittedName>
        <fullName evidence="1">Uncharacterized protein</fullName>
    </submittedName>
</protein>
<organism evidence="1">
    <name type="scientific">Yersinia ruckeri</name>
    <dbReference type="NCBI Taxonomy" id="29486"/>
    <lineage>
        <taxon>Bacteria</taxon>
        <taxon>Pseudomonadati</taxon>
        <taxon>Pseudomonadota</taxon>
        <taxon>Gammaproteobacteria</taxon>
        <taxon>Enterobacterales</taxon>
        <taxon>Yersiniaceae</taxon>
        <taxon>Yersinia</taxon>
    </lineage>
</organism>
<sequence>MSNNGLSTLGLSFVFPDVSQILAAVYPLNSSANGYHNRLSD</sequence>
<proteinExistence type="predicted"/>
<accession>A0A0A8VC62</accession>
<dbReference type="EMBL" id="LN681231">
    <property type="protein sequence ID" value="CEK27337.1"/>
    <property type="molecule type" value="Genomic_DNA"/>
</dbReference>
<gene>
    <name evidence="1" type="ORF">CSF007_7905</name>
</gene>
<name>A0A0A8VC62_YERRU</name>
<dbReference type="AlphaFoldDB" id="A0A0A8VC62"/>
<reference evidence="1" key="1">
    <citation type="journal article" date="2015" name="Genome Announc.">
        <title>Complete Genome Sequence of Yersinia ruckeri Strain CSF007-82, Etiologic Agent of Red Mouth Disease in Salmonid Fish.</title>
        <authorList>
            <person name="Nelson M.C."/>
            <person name="LaPatra S.E."/>
            <person name="Welch T.J."/>
            <person name="Graf J."/>
        </authorList>
    </citation>
    <scope>NUCLEOTIDE SEQUENCE</scope>
    <source>
        <strain evidence="1">CSF007-82</strain>
    </source>
</reference>